<keyword evidence="2" id="KW-1185">Reference proteome</keyword>
<protein>
    <recommendedName>
        <fullName evidence="3">Zinc/iron-chelating domain-containing protein</fullName>
    </recommendedName>
</protein>
<dbReference type="Proteomes" id="UP000671862">
    <property type="component" value="Chromosome"/>
</dbReference>
<evidence type="ECO:0000313" key="1">
    <source>
        <dbReference type="EMBL" id="QTA37738.1"/>
    </source>
</evidence>
<accession>A0ABX7S5D6</accession>
<proteinExistence type="predicted"/>
<evidence type="ECO:0000313" key="2">
    <source>
        <dbReference type="Proteomes" id="UP000671862"/>
    </source>
</evidence>
<dbReference type="RefSeq" id="WP_207566462.1">
    <property type="nucleotide sequence ID" value="NZ_CP071446.1"/>
</dbReference>
<evidence type="ECO:0008006" key="3">
    <source>
        <dbReference type="Google" id="ProtNLM"/>
    </source>
</evidence>
<gene>
    <name evidence="1" type="ORF">JYK00_08425</name>
</gene>
<reference evidence="1 2" key="1">
    <citation type="submission" date="2021-03" db="EMBL/GenBank/DDBJ databases">
        <title>Thermosipho ferrireducens sp.nov., an anaerobic thermophilic iron-reducing bacterium isolated from a deep-sea hydrothermal sulfide deposits.</title>
        <authorList>
            <person name="Zeng X."/>
            <person name="Chen Y."/>
            <person name="Shao Z."/>
        </authorList>
    </citation>
    <scope>NUCLEOTIDE SEQUENCE [LARGE SCALE GENOMIC DNA]</scope>
    <source>
        <strain evidence="1 2">JL129W03</strain>
    </source>
</reference>
<sequence>MYINDKLCKNCKGKCCKYFPGVTLPEDFGANINKETFYNELVKAFKSGKWAIDWIDRKKDMYFIRPAIKGFEGWLFDHRLSGECSFLTPDGCELDPSHRPSGCLLLEPKKDGICLPHLTTEEAAKFWKNYIDIIMEAAIEAEKIDFEF</sequence>
<organism evidence="1 2">
    <name type="scientific">Thermosipho ferrireducens</name>
    <dbReference type="NCBI Taxonomy" id="2571116"/>
    <lineage>
        <taxon>Bacteria</taxon>
        <taxon>Thermotogati</taxon>
        <taxon>Thermotogota</taxon>
        <taxon>Thermotogae</taxon>
        <taxon>Thermotogales</taxon>
        <taxon>Fervidobacteriaceae</taxon>
        <taxon>Thermosipho</taxon>
    </lineage>
</organism>
<name>A0ABX7S5D6_9BACT</name>
<dbReference type="EMBL" id="CP071446">
    <property type="protein sequence ID" value="QTA37738.1"/>
    <property type="molecule type" value="Genomic_DNA"/>
</dbReference>